<dbReference type="InterPro" id="IPR004604">
    <property type="entry name" value="DNA_recomb/repair_RecN"/>
</dbReference>
<name>V8CBF4_9HELI</name>
<dbReference type="AlphaFoldDB" id="V8CBF4"/>
<evidence type="ECO:0000256" key="7">
    <source>
        <dbReference type="ARBA" id="ARBA00023204"/>
    </source>
</evidence>
<evidence type="ECO:0000256" key="6">
    <source>
        <dbReference type="ARBA" id="ARBA00022840"/>
    </source>
</evidence>
<accession>V8CBF4</accession>
<sequence>MITKLSIESSPIFGNLELRFREGFCVFSGASGSGKSVLMESLLSCFGLREPNAPNIETDLLLSPAFLEQLGLEGELLNIKIVKKDKTRYFVNFAPIAKKTLSDLLGQHIKHIHSRGGDELDLCSLVSLLDSYCEKSHPTHRETLQRLSTEFDTLKEAKSALKDLESKEAHTAQLKEIAEFEINKISTLSPKEGEYENLLALKKTLSHKEKIKEAIAKAQEAFSHTNEILSALNTLNIKQDLQDEAKKADMTADEANEIDEVRTHLSQSLNDAQSLLEREQSRLDELDEIDSEAMLHRISALSELIHRYGSISNALSALESKKAELETLQNFESHKKQLHSQIATLQSSLQSLCESLNQNRAKSLPTLQSHLEQLCSELKLPSSSVSLSPKELDSSGDLGVEIRLANSSIDTLSAGEFNRLRLAIMCLRARLNKAQGVLILDEIDANLSGEESEGVAKVLKELSKSYQVFAISHQTNMPSLADAHFLVEKGKEKSSITLLNYEGRVRELARMVSGANITNEAIEFAKTRLSEYVKGGENLPS</sequence>
<evidence type="ECO:0000256" key="4">
    <source>
        <dbReference type="ARBA" id="ARBA00022741"/>
    </source>
</evidence>
<dbReference type="PIRSF" id="PIRSF003128">
    <property type="entry name" value="RecN"/>
    <property type="match status" value="1"/>
</dbReference>
<evidence type="ECO:0000256" key="8">
    <source>
        <dbReference type="ARBA" id="ARBA00033408"/>
    </source>
</evidence>
<dbReference type="EMBL" id="AZJI01000001">
    <property type="protein sequence ID" value="ETD24694.1"/>
    <property type="molecule type" value="Genomic_DNA"/>
</dbReference>
<dbReference type="eggNOG" id="COG0497">
    <property type="taxonomic scope" value="Bacteria"/>
</dbReference>
<dbReference type="PANTHER" id="PTHR11059">
    <property type="entry name" value="DNA REPAIR PROTEIN RECN"/>
    <property type="match status" value="1"/>
</dbReference>
<keyword evidence="12" id="KW-1185">Reference proteome</keyword>
<keyword evidence="4" id="KW-0547">Nucleotide-binding</keyword>
<evidence type="ECO:0000256" key="10">
    <source>
        <dbReference type="SAM" id="Coils"/>
    </source>
</evidence>
<keyword evidence="7 9" id="KW-0234">DNA repair</keyword>
<reference evidence="11 12" key="1">
    <citation type="journal article" date="2014" name="Genome Announc.">
        <title>Draft genome sequences of six enterohepatic helicobacter species isolated from humans and one from rhesus macaques.</title>
        <authorList>
            <person name="Shen Z."/>
            <person name="Sheh A."/>
            <person name="Young S.K."/>
            <person name="Abouelliel A."/>
            <person name="Ward D.V."/>
            <person name="Earl A.M."/>
            <person name="Fox J.G."/>
        </authorList>
    </citation>
    <scope>NUCLEOTIDE SEQUENCE [LARGE SCALE GENOMIC DNA]</scope>
    <source>
        <strain evidence="11 12">MIT 99-5501</strain>
    </source>
</reference>
<evidence type="ECO:0000256" key="2">
    <source>
        <dbReference type="ARBA" id="ARBA00009441"/>
    </source>
</evidence>
<dbReference type="InterPro" id="IPR027417">
    <property type="entry name" value="P-loop_NTPase"/>
</dbReference>
<dbReference type="HOGENOM" id="CLU_018297_4_0_7"/>
<gene>
    <name evidence="11" type="ORF">HMPREF2086_00026</name>
</gene>
<dbReference type="GO" id="GO:0006281">
    <property type="term" value="P:DNA repair"/>
    <property type="evidence" value="ECO:0007669"/>
    <property type="project" value="UniProtKB-KW"/>
</dbReference>
<comment type="caution">
    <text evidence="11">The sequence shown here is derived from an EMBL/GenBank/DDBJ whole genome shotgun (WGS) entry which is preliminary data.</text>
</comment>
<comment type="similarity">
    <text evidence="2 9">Belongs to the RecN family.</text>
</comment>
<evidence type="ECO:0000256" key="5">
    <source>
        <dbReference type="ARBA" id="ARBA00022763"/>
    </source>
</evidence>
<proteinExistence type="inferred from homology"/>
<dbReference type="STRING" id="1357400.HMPREF2086_00026"/>
<dbReference type="OrthoDB" id="9806954at2"/>
<keyword evidence="10" id="KW-0175">Coiled coil</keyword>
<dbReference type="PANTHER" id="PTHR11059:SF0">
    <property type="entry name" value="DNA REPAIR PROTEIN RECN"/>
    <property type="match status" value="1"/>
</dbReference>
<keyword evidence="6" id="KW-0067">ATP-binding</keyword>
<dbReference type="PATRIC" id="fig|1357400.3.peg.43"/>
<evidence type="ECO:0000313" key="11">
    <source>
        <dbReference type="EMBL" id="ETD24694.1"/>
    </source>
</evidence>
<feature type="coiled-coil region" evidence="10">
    <location>
        <begin position="201"/>
        <end position="289"/>
    </location>
</feature>
<evidence type="ECO:0000256" key="9">
    <source>
        <dbReference type="PIRNR" id="PIRNR003128"/>
    </source>
</evidence>
<dbReference type="RefSeq" id="WP_023926696.1">
    <property type="nucleotide sequence ID" value="NZ_KI669454.1"/>
</dbReference>
<evidence type="ECO:0000256" key="3">
    <source>
        <dbReference type="ARBA" id="ARBA00021315"/>
    </source>
</evidence>
<comment type="function">
    <text evidence="1 9">May be involved in recombinational repair of damaged DNA.</text>
</comment>
<dbReference type="SUPFAM" id="SSF52540">
    <property type="entry name" value="P-loop containing nucleoside triphosphate hydrolases"/>
    <property type="match status" value="1"/>
</dbReference>
<dbReference type="Proteomes" id="UP000018731">
    <property type="component" value="Unassembled WGS sequence"/>
</dbReference>
<evidence type="ECO:0000256" key="1">
    <source>
        <dbReference type="ARBA" id="ARBA00003618"/>
    </source>
</evidence>
<dbReference type="GO" id="GO:0043590">
    <property type="term" value="C:bacterial nucleoid"/>
    <property type="evidence" value="ECO:0007669"/>
    <property type="project" value="TreeGrafter"/>
</dbReference>
<dbReference type="GO" id="GO:0005524">
    <property type="term" value="F:ATP binding"/>
    <property type="evidence" value="ECO:0007669"/>
    <property type="project" value="UniProtKB-KW"/>
</dbReference>
<organism evidence="11 12">
    <name type="scientific">Helicobacter macacae MIT 99-5501</name>
    <dbReference type="NCBI Taxonomy" id="1357400"/>
    <lineage>
        <taxon>Bacteria</taxon>
        <taxon>Pseudomonadati</taxon>
        <taxon>Campylobacterota</taxon>
        <taxon>Epsilonproteobacteria</taxon>
        <taxon>Campylobacterales</taxon>
        <taxon>Helicobacteraceae</taxon>
        <taxon>Helicobacter</taxon>
    </lineage>
</organism>
<evidence type="ECO:0000313" key="12">
    <source>
        <dbReference type="Proteomes" id="UP000018731"/>
    </source>
</evidence>
<dbReference type="GO" id="GO:0009432">
    <property type="term" value="P:SOS response"/>
    <property type="evidence" value="ECO:0007669"/>
    <property type="project" value="TreeGrafter"/>
</dbReference>
<dbReference type="Gene3D" id="3.40.50.300">
    <property type="entry name" value="P-loop containing nucleotide triphosphate hydrolases"/>
    <property type="match status" value="2"/>
</dbReference>
<protein>
    <recommendedName>
        <fullName evidence="3 9">DNA repair protein RecN</fullName>
    </recommendedName>
    <alternativeName>
        <fullName evidence="8 9">Recombination protein N</fullName>
    </alternativeName>
</protein>
<keyword evidence="5 9" id="KW-0227">DNA damage</keyword>
<dbReference type="GO" id="GO:0006310">
    <property type="term" value="P:DNA recombination"/>
    <property type="evidence" value="ECO:0007669"/>
    <property type="project" value="InterPro"/>
</dbReference>